<dbReference type="Gene3D" id="1.10.260.40">
    <property type="entry name" value="lambda repressor-like DNA-binding domains"/>
    <property type="match status" value="1"/>
</dbReference>
<gene>
    <name evidence="2" type="ORF">KK062_29360</name>
</gene>
<feature type="domain" description="HTH cro/C1-type" evidence="1">
    <location>
        <begin position="92"/>
        <end position="147"/>
    </location>
</feature>
<dbReference type="Proteomes" id="UP001319080">
    <property type="component" value="Unassembled WGS sequence"/>
</dbReference>
<reference evidence="2 3" key="1">
    <citation type="submission" date="2021-05" db="EMBL/GenBank/DDBJ databases">
        <title>A Polyphasic approach of four new species of the genus Ohtaekwangia: Ohtaekwangia histidinii sp. nov., Ohtaekwangia cretensis sp. nov., Ohtaekwangia indiensis sp. nov., Ohtaekwangia reichenbachii sp. nov. from diverse environment.</title>
        <authorList>
            <person name="Octaviana S."/>
        </authorList>
    </citation>
    <scope>NUCLEOTIDE SEQUENCE [LARGE SCALE GENOMIC DNA]</scope>
    <source>
        <strain evidence="2 3">PWU5</strain>
    </source>
</reference>
<dbReference type="InterPro" id="IPR010982">
    <property type="entry name" value="Lambda_DNA-bd_dom_sf"/>
</dbReference>
<dbReference type="CDD" id="cd00093">
    <property type="entry name" value="HTH_XRE"/>
    <property type="match status" value="1"/>
</dbReference>
<evidence type="ECO:0000259" key="1">
    <source>
        <dbReference type="PROSITE" id="PS50943"/>
    </source>
</evidence>
<accession>A0AAP2E3H1</accession>
<organism evidence="2 3">
    <name type="scientific">Dawidia cretensis</name>
    <dbReference type="NCBI Taxonomy" id="2782350"/>
    <lineage>
        <taxon>Bacteria</taxon>
        <taxon>Pseudomonadati</taxon>
        <taxon>Bacteroidota</taxon>
        <taxon>Cytophagia</taxon>
        <taxon>Cytophagales</taxon>
        <taxon>Chryseotaleaceae</taxon>
        <taxon>Dawidia</taxon>
    </lineage>
</organism>
<comment type="caution">
    <text evidence="2">The sequence shown here is derived from an EMBL/GenBank/DDBJ whole genome shotgun (WGS) entry which is preliminary data.</text>
</comment>
<dbReference type="AlphaFoldDB" id="A0AAP2E3H1"/>
<dbReference type="RefSeq" id="WP_254087952.1">
    <property type="nucleotide sequence ID" value="NZ_JAHESE010000064.1"/>
</dbReference>
<evidence type="ECO:0000313" key="2">
    <source>
        <dbReference type="EMBL" id="MBT1712386.1"/>
    </source>
</evidence>
<sequence length="151" mass="16867">MKTEIDQDVDTPKLLLKAVNTLIEARPVEQLEHAIGTLYEFYSVQKQPVGGAIVRAVDIIKSFLRTVEEITTIPGPVNGDSHREFENIGKKLKVLRIAAGKEEDTVADTIGIELSLLQRIEKGQCGDMRIALLEEFSKYFNVPVSVLFNNQ</sequence>
<dbReference type="SUPFAM" id="SSF47413">
    <property type="entry name" value="lambda repressor-like DNA-binding domains"/>
    <property type="match status" value="1"/>
</dbReference>
<evidence type="ECO:0000313" key="3">
    <source>
        <dbReference type="Proteomes" id="UP001319080"/>
    </source>
</evidence>
<keyword evidence="3" id="KW-1185">Reference proteome</keyword>
<dbReference type="EMBL" id="JAHESE010000064">
    <property type="protein sequence ID" value="MBT1712386.1"/>
    <property type="molecule type" value="Genomic_DNA"/>
</dbReference>
<dbReference type="PROSITE" id="PS50943">
    <property type="entry name" value="HTH_CROC1"/>
    <property type="match status" value="1"/>
</dbReference>
<proteinExistence type="predicted"/>
<dbReference type="GO" id="GO:0003677">
    <property type="term" value="F:DNA binding"/>
    <property type="evidence" value="ECO:0007669"/>
    <property type="project" value="InterPro"/>
</dbReference>
<dbReference type="InterPro" id="IPR001387">
    <property type="entry name" value="Cro/C1-type_HTH"/>
</dbReference>
<protein>
    <submittedName>
        <fullName evidence="2">Helix-turn-helix domain-containing protein</fullName>
    </submittedName>
</protein>
<dbReference type="SMART" id="SM00530">
    <property type="entry name" value="HTH_XRE"/>
    <property type="match status" value="1"/>
</dbReference>
<name>A0AAP2E3H1_9BACT</name>